<keyword evidence="1" id="KW-0812">Transmembrane</keyword>
<keyword evidence="1" id="KW-1133">Transmembrane helix</keyword>
<name>A0A0G0KDN8_9BACT</name>
<reference evidence="2 3" key="1">
    <citation type="journal article" date="2015" name="Nature">
        <title>rRNA introns, odd ribosomes, and small enigmatic genomes across a large radiation of phyla.</title>
        <authorList>
            <person name="Brown C.T."/>
            <person name="Hug L.A."/>
            <person name="Thomas B.C."/>
            <person name="Sharon I."/>
            <person name="Castelle C.J."/>
            <person name="Singh A."/>
            <person name="Wilkins M.J."/>
            <person name="Williams K.H."/>
            <person name="Banfield J.F."/>
        </authorList>
    </citation>
    <scope>NUCLEOTIDE SEQUENCE [LARGE SCALE GENOMIC DNA]</scope>
</reference>
<evidence type="ECO:0000313" key="2">
    <source>
        <dbReference type="EMBL" id="KKQ38701.1"/>
    </source>
</evidence>
<accession>A0A0G0KDN8</accession>
<evidence type="ECO:0000256" key="1">
    <source>
        <dbReference type="SAM" id="Phobius"/>
    </source>
</evidence>
<sequence>MDTIQILLLIVLIISTIFLTVVGIQLALVLLELSRAIKNINKIIKGFDTIGVGLKHGIGEATGFINGFKTILKVIDLYKDSKNGKTKK</sequence>
<dbReference type="STRING" id="1618481.US54_C0005G0014"/>
<protein>
    <submittedName>
        <fullName evidence="2">Uncharacterized protein</fullName>
    </submittedName>
</protein>
<dbReference type="Proteomes" id="UP000034471">
    <property type="component" value="Unassembled WGS sequence"/>
</dbReference>
<feature type="transmembrane region" description="Helical" evidence="1">
    <location>
        <begin position="6"/>
        <end position="31"/>
    </location>
</feature>
<proteinExistence type="predicted"/>
<gene>
    <name evidence="2" type="ORF">US54_C0005G0014</name>
</gene>
<organism evidence="2 3">
    <name type="scientific">Candidatus Roizmanbacteria bacterium GW2011_GWA2_37_7</name>
    <dbReference type="NCBI Taxonomy" id="1618481"/>
    <lineage>
        <taxon>Bacteria</taxon>
        <taxon>Candidatus Roizmaniibacteriota</taxon>
    </lineage>
</organism>
<dbReference type="AlphaFoldDB" id="A0A0G0KDN8"/>
<evidence type="ECO:0000313" key="3">
    <source>
        <dbReference type="Proteomes" id="UP000034471"/>
    </source>
</evidence>
<comment type="caution">
    <text evidence="2">The sequence shown here is derived from an EMBL/GenBank/DDBJ whole genome shotgun (WGS) entry which is preliminary data.</text>
</comment>
<dbReference type="EMBL" id="LBTJ01000005">
    <property type="protein sequence ID" value="KKQ38701.1"/>
    <property type="molecule type" value="Genomic_DNA"/>
</dbReference>
<keyword evidence="1" id="KW-0472">Membrane</keyword>